<dbReference type="EMBL" id="JFZT01000061">
    <property type="protein sequence ID" value="EZQ01840.1"/>
    <property type="molecule type" value="Genomic_DNA"/>
</dbReference>
<name>A0A031LK54_9CREN</name>
<dbReference type="Proteomes" id="UP000024332">
    <property type="component" value="Unassembled WGS sequence"/>
</dbReference>
<comment type="caution">
    <text evidence="1">The sequence shown here is derived from an EMBL/GenBank/DDBJ whole genome shotgun (WGS) entry which is preliminary data.</text>
</comment>
<evidence type="ECO:0000313" key="1">
    <source>
        <dbReference type="EMBL" id="EZQ01840.1"/>
    </source>
</evidence>
<proteinExistence type="predicted"/>
<sequence length="161" mass="19051">MIYNMMNSMGLVLTQNEEIFDNLEKLKGIARKISVYIDENEMEIAIPENPLTYVTVNDNLIYINGNDWDIITKLFNDVKQEIIIKLKRFVHVKQGIVISDVYDKVIKEDDNRKIKTERIWFYSAKDGKRYEVGMECKIYLPFPERGRNGFVEISLFFNLLR</sequence>
<keyword evidence="2" id="KW-1185">Reference proteome</keyword>
<gene>
    <name evidence="1" type="ORF">CM19_12025</name>
</gene>
<protein>
    <submittedName>
        <fullName evidence="1">Uncharacterized protein</fullName>
    </submittedName>
</protein>
<dbReference type="AlphaFoldDB" id="A0A031LK54"/>
<reference evidence="1 2" key="1">
    <citation type="submission" date="2014-03" db="EMBL/GenBank/DDBJ databases">
        <title>Draft genome sequence of the novel thermoacidophilic archaea Acidianus copahuensis ALE1 strain, isolated from Copahue volcanic area in Neuquen Argentina.</title>
        <authorList>
            <person name="Urbieta M.S."/>
            <person name="Rascovan N."/>
            <person name="Castro C."/>
            <person name="Revale S."/>
            <person name="Giaveno M.A."/>
            <person name="Vazquez M.P."/>
            <person name="Donati E.R."/>
        </authorList>
    </citation>
    <scope>NUCLEOTIDE SEQUENCE [LARGE SCALE GENOMIC DNA]</scope>
    <source>
        <strain evidence="1 2">ALE1</strain>
    </source>
</reference>
<organism evidence="1 2">
    <name type="scientific">Candidatus Acidianus copahuensis</name>
    <dbReference type="NCBI Taxonomy" id="1160895"/>
    <lineage>
        <taxon>Archaea</taxon>
        <taxon>Thermoproteota</taxon>
        <taxon>Thermoprotei</taxon>
        <taxon>Sulfolobales</taxon>
        <taxon>Sulfolobaceae</taxon>
        <taxon>Acidianus</taxon>
    </lineage>
</organism>
<accession>A0A031LK54</accession>
<evidence type="ECO:0000313" key="2">
    <source>
        <dbReference type="Proteomes" id="UP000024332"/>
    </source>
</evidence>